<gene>
    <name evidence="2" type="ORF">A3G59_03335</name>
</gene>
<dbReference type="Proteomes" id="UP000176881">
    <property type="component" value="Unassembled WGS sequence"/>
</dbReference>
<evidence type="ECO:0000256" key="1">
    <source>
        <dbReference type="SAM" id="Phobius"/>
    </source>
</evidence>
<comment type="caution">
    <text evidence="2">The sequence shown here is derived from an EMBL/GenBank/DDBJ whole genome shotgun (WGS) entry which is preliminary data.</text>
</comment>
<proteinExistence type="predicted"/>
<accession>A0A1G2P8F3</accession>
<organism evidence="2 3">
    <name type="scientific">Candidatus Taylorbacteria bacterium RIFCSPLOWO2_12_FULL_47_20</name>
    <dbReference type="NCBI Taxonomy" id="1802335"/>
    <lineage>
        <taxon>Bacteria</taxon>
        <taxon>Candidatus Tayloriibacteriota</taxon>
    </lineage>
</organism>
<protein>
    <submittedName>
        <fullName evidence="2">Uncharacterized protein</fullName>
    </submittedName>
</protein>
<keyword evidence="1" id="KW-0812">Transmembrane</keyword>
<name>A0A1G2P8F3_9BACT</name>
<evidence type="ECO:0000313" key="2">
    <source>
        <dbReference type="EMBL" id="OHA43999.1"/>
    </source>
</evidence>
<feature type="transmembrane region" description="Helical" evidence="1">
    <location>
        <begin position="20"/>
        <end position="41"/>
    </location>
</feature>
<keyword evidence="1" id="KW-1133">Transmembrane helix</keyword>
<feature type="transmembrane region" description="Helical" evidence="1">
    <location>
        <begin position="53"/>
        <end position="76"/>
    </location>
</feature>
<evidence type="ECO:0000313" key="3">
    <source>
        <dbReference type="Proteomes" id="UP000176881"/>
    </source>
</evidence>
<sequence>MTASVDKLINLVGQAIIDPLFLLFFSLALLIFVWGAFVYVLKADDVEERKKGGRAMFFGIIGMVIMFTALGIINLLSATIEAFVAK</sequence>
<dbReference type="AlphaFoldDB" id="A0A1G2P8F3"/>
<dbReference type="EMBL" id="MHSN01000036">
    <property type="protein sequence ID" value="OHA43999.1"/>
    <property type="molecule type" value="Genomic_DNA"/>
</dbReference>
<dbReference type="InterPro" id="IPR043993">
    <property type="entry name" value="T4SS_pilin"/>
</dbReference>
<reference evidence="2 3" key="1">
    <citation type="journal article" date="2016" name="Nat. Commun.">
        <title>Thousands of microbial genomes shed light on interconnected biogeochemical processes in an aquifer system.</title>
        <authorList>
            <person name="Anantharaman K."/>
            <person name="Brown C.T."/>
            <person name="Hug L.A."/>
            <person name="Sharon I."/>
            <person name="Castelle C.J."/>
            <person name="Probst A.J."/>
            <person name="Thomas B.C."/>
            <person name="Singh A."/>
            <person name="Wilkins M.J."/>
            <person name="Karaoz U."/>
            <person name="Brodie E.L."/>
            <person name="Williams K.H."/>
            <person name="Hubbard S.S."/>
            <person name="Banfield J.F."/>
        </authorList>
    </citation>
    <scope>NUCLEOTIDE SEQUENCE [LARGE SCALE GENOMIC DNA]</scope>
</reference>
<keyword evidence="1" id="KW-0472">Membrane</keyword>
<dbReference type="Pfam" id="PF18895">
    <property type="entry name" value="T4SS_pilin"/>
    <property type="match status" value="1"/>
</dbReference>